<proteinExistence type="predicted"/>
<dbReference type="Gene3D" id="3.30.1330.10">
    <property type="entry name" value="PurM-like, N-terminal domain"/>
    <property type="match status" value="1"/>
</dbReference>
<dbReference type="Pfam" id="PF00586">
    <property type="entry name" value="AIRS"/>
    <property type="match status" value="1"/>
</dbReference>
<dbReference type="AlphaFoldDB" id="A0A523WAW6"/>
<keyword evidence="2" id="KW-0418">Kinase</keyword>
<dbReference type="InterPro" id="IPR006283">
    <property type="entry name" value="ThiL-like"/>
</dbReference>
<dbReference type="InterPro" id="IPR016188">
    <property type="entry name" value="PurM-like_N"/>
</dbReference>
<dbReference type="SUPFAM" id="SSF55326">
    <property type="entry name" value="PurM N-terminal domain-like"/>
    <property type="match status" value="1"/>
</dbReference>
<dbReference type="GO" id="GO:0009228">
    <property type="term" value="P:thiamine biosynthetic process"/>
    <property type="evidence" value="ECO:0007669"/>
    <property type="project" value="InterPro"/>
</dbReference>
<evidence type="ECO:0000313" key="3">
    <source>
        <dbReference type="Proteomes" id="UP000319130"/>
    </source>
</evidence>
<protein>
    <submittedName>
        <fullName evidence="2">Thiamine-phosphate kinase</fullName>
    </submittedName>
</protein>
<evidence type="ECO:0000313" key="2">
    <source>
        <dbReference type="EMBL" id="TET64184.1"/>
    </source>
</evidence>
<sequence length="91" mass="9892">MKLKEIGEFGLIRRMRSSLKDSQRNAVLGIGDDGAALKIAPGKLTLVTLDALVENTHFKWDYASPRQVGWKALAVNISDIAAMGGMPTYCV</sequence>
<gene>
    <name evidence="2" type="ORF">E3J48_01405</name>
</gene>
<feature type="domain" description="PurM-like N-terminal" evidence="1">
    <location>
        <begin position="31"/>
        <end position="90"/>
    </location>
</feature>
<dbReference type="PANTHER" id="PTHR30270">
    <property type="entry name" value="THIAMINE-MONOPHOSPHATE KINASE"/>
    <property type="match status" value="1"/>
</dbReference>
<evidence type="ECO:0000259" key="1">
    <source>
        <dbReference type="Pfam" id="PF00586"/>
    </source>
</evidence>
<dbReference type="PANTHER" id="PTHR30270:SF0">
    <property type="entry name" value="THIAMINE-MONOPHOSPHATE KINASE"/>
    <property type="match status" value="1"/>
</dbReference>
<organism evidence="2 3">
    <name type="scientific">Aerophobetes bacterium</name>
    <dbReference type="NCBI Taxonomy" id="2030807"/>
    <lineage>
        <taxon>Bacteria</taxon>
        <taxon>Candidatus Aerophobota</taxon>
    </lineage>
</organism>
<dbReference type="GO" id="GO:0009030">
    <property type="term" value="F:thiamine-phosphate kinase activity"/>
    <property type="evidence" value="ECO:0007669"/>
    <property type="project" value="InterPro"/>
</dbReference>
<dbReference type="InterPro" id="IPR036921">
    <property type="entry name" value="PurM-like_N_sf"/>
</dbReference>
<accession>A0A523WAW6</accession>
<keyword evidence="2" id="KW-0808">Transferase</keyword>
<name>A0A523WAW6_UNCAE</name>
<dbReference type="EMBL" id="SOIZ01000065">
    <property type="protein sequence ID" value="TET64184.1"/>
    <property type="molecule type" value="Genomic_DNA"/>
</dbReference>
<feature type="non-terminal residue" evidence="2">
    <location>
        <position position="91"/>
    </location>
</feature>
<dbReference type="Proteomes" id="UP000319130">
    <property type="component" value="Unassembled WGS sequence"/>
</dbReference>
<comment type="caution">
    <text evidence="2">The sequence shown here is derived from an EMBL/GenBank/DDBJ whole genome shotgun (WGS) entry which is preliminary data.</text>
</comment>
<reference evidence="2 3" key="1">
    <citation type="submission" date="2019-03" db="EMBL/GenBank/DDBJ databases">
        <title>Metabolic potential of uncultured bacteria and archaea associated with petroleum seepage in deep-sea sediments.</title>
        <authorList>
            <person name="Dong X."/>
            <person name="Hubert C."/>
        </authorList>
    </citation>
    <scope>NUCLEOTIDE SEQUENCE [LARGE SCALE GENOMIC DNA]</scope>
    <source>
        <strain evidence="2">E29_bin52</strain>
    </source>
</reference>